<gene>
    <name evidence="2" type="ordered locus">RB2501_01306</name>
</gene>
<dbReference type="InterPro" id="IPR000595">
    <property type="entry name" value="cNMP-bd_dom"/>
</dbReference>
<dbReference type="HOGENOM" id="CLU_383961_0_0_10"/>
<protein>
    <recommendedName>
        <fullName evidence="1">Cyclic nucleotide-binding domain-containing protein</fullName>
    </recommendedName>
</protein>
<evidence type="ECO:0000259" key="1">
    <source>
        <dbReference type="PROSITE" id="PS50042"/>
    </source>
</evidence>
<proteinExistence type="predicted"/>
<dbReference type="RefSeq" id="WP_015755458.1">
    <property type="nucleotide sequence ID" value="NC_013222.1"/>
</dbReference>
<accession>A4CP54</accession>
<sequence>MLGRNDNIRFYLFREGDSGLTEIPPLKDYEAGNKDVISREKDKGKYFSRKKAGKVTLFREGYEYLREVNAIEGVNADVRLIIKEKNDRSSAEELLTISNVGIDLATLDFNDDEQTVDAGVITGGLLELIEKRWDDEIDIMPDVSLDGESIGELNTKTLTLTPRQIFRRSRLEVEDGTELLIPTSGGGLTARAIPFQVDYRSETEVTSVVSPVMNSSGGDYADLQFSGAPIIFNVKQNTDYILRGQITVRVKGVVLGGGPLSLDISIFKDGEDLVYDRKVQLDSTAASVGNTMTYTWNNEPLFLAEGETLCISILTSPGAGILTEIINDSHLFIEQDELFRPTTTRAMRLGDLFDRLIARFTGTPGLFTGPAFQSSGDWYDILIAHGTWLRNMPKIINEGEDDQQEIQAKMSLKNLFEAMHSILEPMRYKQVLDGLTQRFYVGPELETQNNEVRVRIGETRETFELTQVGKVVRKVIGDNYYGKVQLGSNKTGNDYGEVNNLVSICGNATWNTINKRSDSPYEALTDIRTGAEDAELQRSKQYEDNPGVDAEYDEDWFLFDAKPSGSLFALKDWSDYYESLPVNVYSAATNYNWAFTPARILERHAWKIATAWTQPKYFSESLKFAASNCNKSLITKKAGEDALQEGQNIPHSRLSKSTTYPMSVEFEHPVSQEIIEQLLSDERLEGQVAYLTKDGVEYGRLVSVNTNNEGKWQLVQARIA</sequence>
<reference evidence="2 3" key="1">
    <citation type="journal article" date="2009" name="J. Bacteriol.">
        <title>Complete genome sequence of Robiginitalea biformata HTCC2501.</title>
        <authorList>
            <person name="Oh H.M."/>
            <person name="Giovannoni S.J."/>
            <person name="Lee K."/>
            <person name="Ferriera S."/>
            <person name="Johnson J."/>
            <person name="Cho J.C."/>
        </authorList>
    </citation>
    <scope>NUCLEOTIDE SEQUENCE [LARGE SCALE GENOMIC DNA]</scope>
    <source>
        <strain evidence="3">ATCC BAA-864 / HTCC2501 / KCTC 12146</strain>
    </source>
</reference>
<dbReference type="PROSITE" id="PS50042">
    <property type="entry name" value="CNMP_BINDING_3"/>
    <property type="match status" value="1"/>
</dbReference>
<dbReference type="OrthoDB" id="1089669at2"/>
<dbReference type="EMBL" id="CP001712">
    <property type="protein sequence ID" value="EAR14671.1"/>
    <property type="molecule type" value="Genomic_DNA"/>
</dbReference>
<dbReference type="eggNOG" id="ENOG5032XR6">
    <property type="taxonomic scope" value="Bacteria"/>
</dbReference>
<evidence type="ECO:0000313" key="3">
    <source>
        <dbReference type="Proteomes" id="UP000009049"/>
    </source>
</evidence>
<dbReference type="Proteomes" id="UP000009049">
    <property type="component" value="Chromosome"/>
</dbReference>
<dbReference type="AlphaFoldDB" id="A4CP54"/>
<organism evidence="2 3">
    <name type="scientific">Robiginitalea biformata (strain ATCC BAA-864 / DSM 15991 / KCTC 12146 / HTCC2501)</name>
    <dbReference type="NCBI Taxonomy" id="313596"/>
    <lineage>
        <taxon>Bacteria</taxon>
        <taxon>Pseudomonadati</taxon>
        <taxon>Bacteroidota</taxon>
        <taxon>Flavobacteriia</taxon>
        <taxon>Flavobacteriales</taxon>
        <taxon>Flavobacteriaceae</taxon>
        <taxon>Robiginitalea</taxon>
    </lineage>
</organism>
<evidence type="ECO:0000313" key="2">
    <source>
        <dbReference type="EMBL" id="EAR14671.1"/>
    </source>
</evidence>
<feature type="domain" description="Cyclic nucleotide-binding" evidence="1">
    <location>
        <begin position="419"/>
        <end position="498"/>
    </location>
</feature>
<dbReference type="KEGG" id="rbi:RB2501_01306"/>
<dbReference type="STRING" id="313596.RB2501_01306"/>
<keyword evidence="3" id="KW-1185">Reference proteome</keyword>
<name>A4CP54_ROBBH</name>